<dbReference type="NCBIfam" id="TIGR00150">
    <property type="entry name" value="T6A_YjeE"/>
    <property type="match status" value="1"/>
</dbReference>
<evidence type="ECO:0000256" key="9">
    <source>
        <dbReference type="ARBA" id="ARBA00022842"/>
    </source>
</evidence>
<evidence type="ECO:0000256" key="8">
    <source>
        <dbReference type="ARBA" id="ARBA00022840"/>
    </source>
</evidence>
<evidence type="ECO:0000256" key="2">
    <source>
        <dbReference type="ARBA" id="ARBA00007599"/>
    </source>
</evidence>
<name>A0A0G0VGL5_9BACT</name>
<gene>
    <name evidence="11" type="ORF">UU50_C0001G0021</name>
</gene>
<dbReference type="InterPro" id="IPR027417">
    <property type="entry name" value="P-loop_NTPase"/>
</dbReference>
<dbReference type="EMBL" id="LCAW01000001">
    <property type="protein sequence ID" value="KKR99963.1"/>
    <property type="molecule type" value="Genomic_DNA"/>
</dbReference>
<dbReference type="Gene3D" id="3.40.50.300">
    <property type="entry name" value="P-loop containing nucleotide triphosphate hydrolases"/>
    <property type="match status" value="1"/>
</dbReference>
<reference evidence="11 12" key="1">
    <citation type="journal article" date="2015" name="Nature">
        <title>rRNA introns, odd ribosomes, and small enigmatic genomes across a large radiation of phyla.</title>
        <authorList>
            <person name="Brown C.T."/>
            <person name="Hug L.A."/>
            <person name="Thomas B.C."/>
            <person name="Sharon I."/>
            <person name="Castelle C.J."/>
            <person name="Singh A."/>
            <person name="Wilkins M.J."/>
            <person name="Williams K.H."/>
            <person name="Banfield J.F."/>
        </authorList>
    </citation>
    <scope>NUCLEOTIDE SEQUENCE [LARGE SCALE GENOMIC DNA]</scope>
</reference>
<dbReference type="GO" id="GO:0005737">
    <property type="term" value="C:cytoplasm"/>
    <property type="evidence" value="ECO:0007669"/>
    <property type="project" value="UniProtKB-SubCell"/>
</dbReference>
<evidence type="ECO:0000256" key="6">
    <source>
        <dbReference type="ARBA" id="ARBA00022723"/>
    </source>
</evidence>
<evidence type="ECO:0000256" key="1">
    <source>
        <dbReference type="ARBA" id="ARBA00004496"/>
    </source>
</evidence>
<organism evidence="11 12">
    <name type="scientific">Candidatus Uhrbacteria bacterium GW2011_GWC1_41_20</name>
    <dbReference type="NCBI Taxonomy" id="1618983"/>
    <lineage>
        <taxon>Bacteria</taxon>
        <taxon>Candidatus Uhriibacteriota</taxon>
    </lineage>
</organism>
<keyword evidence="4" id="KW-0963">Cytoplasm</keyword>
<keyword evidence="8" id="KW-0067">ATP-binding</keyword>
<dbReference type="Proteomes" id="UP000033930">
    <property type="component" value="Unassembled WGS sequence"/>
</dbReference>
<dbReference type="GO" id="GO:0046872">
    <property type="term" value="F:metal ion binding"/>
    <property type="evidence" value="ECO:0007669"/>
    <property type="project" value="UniProtKB-KW"/>
</dbReference>
<dbReference type="SUPFAM" id="SSF52540">
    <property type="entry name" value="P-loop containing nucleoside triphosphate hydrolases"/>
    <property type="match status" value="1"/>
</dbReference>
<evidence type="ECO:0000256" key="3">
    <source>
        <dbReference type="ARBA" id="ARBA00019010"/>
    </source>
</evidence>
<keyword evidence="9" id="KW-0460">Magnesium</keyword>
<protein>
    <recommendedName>
        <fullName evidence="3">tRNA threonylcarbamoyladenosine biosynthesis protein TsaE</fullName>
    </recommendedName>
    <alternativeName>
        <fullName evidence="10">t(6)A37 threonylcarbamoyladenosine biosynthesis protein TsaE</fullName>
    </alternativeName>
</protein>
<evidence type="ECO:0000256" key="7">
    <source>
        <dbReference type="ARBA" id="ARBA00022741"/>
    </source>
</evidence>
<dbReference type="AlphaFoldDB" id="A0A0G0VGL5"/>
<comment type="similarity">
    <text evidence="2">Belongs to the TsaE family.</text>
</comment>
<dbReference type="GO" id="GO:0002949">
    <property type="term" value="P:tRNA threonylcarbamoyladenosine modification"/>
    <property type="evidence" value="ECO:0007669"/>
    <property type="project" value="InterPro"/>
</dbReference>
<keyword evidence="6" id="KW-0479">Metal-binding</keyword>
<comment type="subcellular location">
    <subcellularLocation>
        <location evidence="1">Cytoplasm</location>
    </subcellularLocation>
</comment>
<accession>A0A0G0VGL5</accession>
<keyword evidence="5" id="KW-0819">tRNA processing</keyword>
<evidence type="ECO:0000256" key="10">
    <source>
        <dbReference type="ARBA" id="ARBA00032441"/>
    </source>
</evidence>
<dbReference type="InterPro" id="IPR003442">
    <property type="entry name" value="T6A_TsaE"/>
</dbReference>
<proteinExistence type="inferred from homology"/>
<dbReference type="PANTHER" id="PTHR33540:SF2">
    <property type="entry name" value="TRNA THREONYLCARBAMOYLADENOSINE BIOSYNTHESIS PROTEIN TSAE"/>
    <property type="match status" value="1"/>
</dbReference>
<evidence type="ECO:0000313" key="12">
    <source>
        <dbReference type="Proteomes" id="UP000033930"/>
    </source>
</evidence>
<evidence type="ECO:0000256" key="4">
    <source>
        <dbReference type="ARBA" id="ARBA00022490"/>
    </source>
</evidence>
<dbReference type="GO" id="GO:0005524">
    <property type="term" value="F:ATP binding"/>
    <property type="evidence" value="ECO:0007669"/>
    <property type="project" value="UniProtKB-KW"/>
</dbReference>
<dbReference type="Pfam" id="PF02367">
    <property type="entry name" value="TsaE"/>
    <property type="match status" value="1"/>
</dbReference>
<comment type="caution">
    <text evidence="11">The sequence shown here is derived from an EMBL/GenBank/DDBJ whole genome shotgun (WGS) entry which is preliminary data.</text>
</comment>
<sequence>MFTSKSEQQTKDIANDFAKTLKGGEVIELVGDLGTGKTVFVRGIAQAFGSDARVKSPTFTIMNEYPVKAQQVKKVIHIDLYRFNDASQLSALELDEVMTADSVVCIEWPDIFGQSPFHPTHRIKIDHVDEETREIEIESLS</sequence>
<keyword evidence="7" id="KW-0547">Nucleotide-binding</keyword>
<dbReference type="PANTHER" id="PTHR33540">
    <property type="entry name" value="TRNA THREONYLCARBAMOYLADENOSINE BIOSYNTHESIS PROTEIN TSAE"/>
    <property type="match status" value="1"/>
</dbReference>
<evidence type="ECO:0000256" key="5">
    <source>
        <dbReference type="ARBA" id="ARBA00022694"/>
    </source>
</evidence>
<evidence type="ECO:0000313" key="11">
    <source>
        <dbReference type="EMBL" id="KKR99963.1"/>
    </source>
</evidence>